<dbReference type="PANTHER" id="PTHR43239">
    <property type="entry name" value="UPF0734 PROTEIN DDB_G0273871/DDB_G0273177"/>
    <property type="match status" value="1"/>
</dbReference>
<dbReference type="Gene3D" id="3.30.70.100">
    <property type="match status" value="1"/>
</dbReference>
<gene>
    <name evidence="1" type="ORF">RBB81_14085</name>
</gene>
<dbReference type="KEGG" id="tgi:RBB81_14085"/>
<accession>A0AAU7YVZ7</accession>
<organism evidence="1">
    <name type="scientific">Tunturiibacter gelidiferens</name>
    <dbReference type="NCBI Taxonomy" id="3069689"/>
    <lineage>
        <taxon>Bacteria</taxon>
        <taxon>Pseudomonadati</taxon>
        <taxon>Acidobacteriota</taxon>
        <taxon>Terriglobia</taxon>
        <taxon>Terriglobales</taxon>
        <taxon>Acidobacteriaceae</taxon>
        <taxon>Tunturiibacter</taxon>
    </lineage>
</organism>
<dbReference type="InterPro" id="IPR008000">
    <property type="entry name" value="Rham/fucose_mutarotase"/>
</dbReference>
<dbReference type="AlphaFoldDB" id="A0AAU7YVZ7"/>
<dbReference type="GO" id="GO:0016857">
    <property type="term" value="F:racemase and epimerase activity, acting on carbohydrates and derivatives"/>
    <property type="evidence" value="ECO:0007669"/>
    <property type="project" value="InterPro"/>
</dbReference>
<reference evidence="1" key="2">
    <citation type="journal article" date="2024" name="Environ. Microbiol.">
        <title>Genome analysis and description of Tunturibacter gen. nov. expands the diversity of Terriglobia in tundra soils.</title>
        <authorList>
            <person name="Messyasz A."/>
            <person name="Mannisto M.K."/>
            <person name="Kerkhof L.J."/>
            <person name="Haggblom M.M."/>
        </authorList>
    </citation>
    <scope>NUCLEOTIDE SEQUENCE</scope>
    <source>
        <strain evidence="1">M8UP39</strain>
    </source>
</reference>
<dbReference type="RefSeq" id="WP_353071098.1">
    <property type="nucleotide sequence ID" value="NZ_CP132938.1"/>
</dbReference>
<evidence type="ECO:0000313" key="1">
    <source>
        <dbReference type="EMBL" id="XCB20717.1"/>
    </source>
</evidence>
<proteinExistence type="predicted"/>
<dbReference type="InterPro" id="IPR052996">
    <property type="entry name" value="Carb_Metab_Mutarotase"/>
</dbReference>
<sequence length="124" mass="14566">MKRFCLTLSLRPDPELIAEYIEHHRIGRPEIHKSIRDAGVLDMEIFHLEGSLFMIMDTTNDITFERKAEMDRLNPAVQAWESLMSSYQNVSSGSDPTTRWRQMERIFKLAHTTDQPSPVDRREF</sequence>
<dbReference type="Pfam" id="PF05336">
    <property type="entry name" value="rhaM"/>
    <property type="match status" value="1"/>
</dbReference>
<reference evidence="1" key="1">
    <citation type="submission" date="2023-08" db="EMBL/GenBank/DDBJ databases">
        <authorList>
            <person name="Messyasz A."/>
            <person name="Mannisto M.K."/>
            <person name="Kerkhof L.J."/>
            <person name="Haggblom M."/>
        </authorList>
    </citation>
    <scope>NUCLEOTIDE SEQUENCE</scope>
    <source>
        <strain evidence="1">M8UP39</strain>
    </source>
</reference>
<dbReference type="PANTHER" id="PTHR43239:SF1">
    <property type="entry name" value="UPF0734 PROTEIN DDB_G0273871_DDB_G0273177"/>
    <property type="match status" value="1"/>
</dbReference>
<name>A0AAU7YVZ7_9BACT</name>
<dbReference type="EMBL" id="CP132938">
    <property type="protein sequence ID" value="XCB20717.1"/>
    <property type="molecule type" value="Genomic_DNA"/>
</dbReference>
<protein>
    <submittedName>
        <fullName evidence="1">L-rhamnose mutarotase</fullName>
    </submittedName>
</protein>
<dbReference type="SUPFAM" id="SSF54909">
    <property type="entry name" value="Dimeric alpha+beta barrel"/>
    <property type="match status" value="1"/>
</dbReference>
<dbReference type="InterPro" id="IPR011008">
    <property type="entry name" value="Dimeric_a/b-barrel"/>
</dbReference>